<accession>A0A1I4R042</accession>
<dbReference type="InterPro" id="IPR027628">
    <property type="entry name" value="DotA_TraY"/>
</dbReference>
<feature type="region of interest" description="Disordered" evidence="1">
    <location>
        <begin position="265"/>
        <end position="334"/>
    </location>
</feature>
<dbReference type="OrthoDB" id="7010241at2"/>
<dbReference type="AlphaFoldDB" id="A0A1I4R042"/>
<keyword evidence="2" id="KW-0812">Transmembrane</keyword>
<name>A0A1I4R042_ECTMO</name>
<dbReference type="EMBL" id="FOUO01000006">
    <property type="protein sequence ID" value="SFM45627.1"/>
    <property type="molecule type" value="Genomic_DNA"/>
</dbReference>
<organism evidence="3 4">
    <name type="scientific">Ectothiorhodospira mobilis</name>
    <dbReference type="NCBI Taxonomy" id="195064"/>
    <lineage>
        <taxon>Bacteria</taxon>
        <taxon>Pseudomonadati</taxon>
        <taxon>Pseudomonadota</taxon>
        <taxon>Gammaproteobacteria</taxon>
        <taxon>Chromatiales</taxon>
        <taxon>Ectothiorhodospiraceae</taxon>
        <taxon>Ectothiorhodospira</taxon>
    </lineage>
</organism>
<feature type="compositionally biased region" description="Gly residues" evidence="1">
    <location>
        <begin position="296"/>
        <end position="314"/>
    </location>
</feature>
<feature type="transmembrane region" description="Helical" evidence="2">
    <location>
        <begin position="73"/>
        <end position="97"/>
    </location>
</feature>
<gene>
    <name evidence="3" type="ORF">SAMN05421721_10640</name>
</gene>
<evidence type="ECO:0000313" key="4">
    <source>
        <dbReference type="Proteomes" id="UP000199556"/>
    </source>
</evidence>
<dbReference type="NCBIfam" id="TIGR04346">
    <property type="entry name" value="DotA_TraY"/>
    <property type="match status" value="1"/>
</dbReference>
<sequence length="334" mass="34718">MVEKVWFDSIGSQAHTITGALTHANDPIRSLATYGQWMIGAGTGVIVGSALLKAGTEFAKGSVWGWVADKVTGAVSGLGSLIGFAAGALIAMAAWLIGLGGTLAYYIPVIPFVYWSLAVLGWAVMVIQSLLAAPLWAAAHAADATEDGFAGRWALQGWQLLLNVMLRPILLTIGLIASMLLMHAMAFFILEGYDTFNQAMVNSTSWISILGFLFTNTIMIIFVIIISHKAHELIFDTADDVMKWIGFGVSPLGSTRAEGEVRSMAQHAGSTTERLTGAAMGRLGGDKDDTSPRKPGGSGGGGNGGGSGGGGGGPHVPTQAGGNQMAQRNIGRDA</sequence>
<keyword evidence="2" id="KW-1133">Transmembrane helix</keyword>
<feature type="transmembrane region" description="Helical" evidence="2">
    <location>
        <begin position="103"/>
        <end position="127"/>
    </location>
</feature>
<keyword evidence="2" id="KW-0472">Membrane</keyword>
<proteinExistence type="predicted"/>
<dbReference type="STRING" id="195064.SAMN05421721_10640"/>
<feature type="transmembrane region" description="Helical" evidence="2">
    <location>
        <begin position="34"/>
        <end position="52"/>
    </location>
</feature>
<evidence type="ECO:0000313" key="3">
    <source>
        <dbReference type="EMBL" id="SFM45627.1"/>
    </source>
</evidence>
<feature type="transmembrane region" description="Helical" evidence="2">
    <location>
        <begin position="205"/>
        <end position="226"/>
    </location>
</feature>
<feature type="transmembrane region" description="Helical" evidence="2">
    <location>
        <begin position="169"/>
        <end position="190"/>
    </location>
</feature>
<protein>
    <submittedName>
        <fullName evidence="3">Conjugal transfer/type IV secretion protein DotA/TraY</fullName>
    </submittedName>
</protein>
<evidence type="ECO:0000256" key="2">
    <source>
        <dbReference type="SAM" id="Phobius"/>
    </source>
</evidence>
<dbReference type="Proteomes" id="UP000199556">
    <property type="component" value="Unassembled WGS sequence"/>
</dbReference>
<evidence type="ECO:0000256" key="1">
    <source>
        <dbReference type="SAM" id="MobiDB-lite"/>
    </source>
</evidence>
<reference evidence="3 4" key="1">
    <citation type="submission" date="2016-10" db="EMBL/GenBank/DDBJ databases">
        <authorList>
            <person name="de Groot N.N."/>
        </authorList>
    </citation>
    <scope>NUCLEOTIDE SEQUENCE [LARGE SCALE GENOMIC DNA]</scope>
    <source>
        <strain evidence="3 4">DSM 4180</strain>
    </source>
</reference>
<keyword evidence="4" id="KW-1185">Reference proteome</keyword>